<dbReference type="FunFam" id="3.60.21.10:FF:000003">
    <property type="entry name" value="Serine/threonine-protein phosphatase"/>
    <property type="match status" value="1"/>
</dbReference>
<name>A0AA88TKR3_9TELE</name>
<reference evidence="22" key="1">
    <citation type="submission" date="2023-08" db="EMBL/GenBank/DDBJ databases">
        <title>Chromosome-level Genome Assembly of mud carp (Cirrhinus molitorella).</title>
        <authorList>
            <person name="Liu H."/>
        </authorList>
    </citation>
    <scope>NUCLEOTIDE SEQUENCE</scope>
    <source>
        <strain evidence="22">Prfri</strain>
        <tissue evidence="22">Muscle</tissue>
    </source>
</reference>
<keyword evidence="11 19" id="KW-0378">Hydrolase</keyword>
<dbReference type="Pfam" id="PF00149">
    <property type="entry name" value="Metallophos"/>
    <property type="match status" value="1"/>
</dbReference>
<evidence type="ECO:0000313" key="23">
    <source>
        <dbReference type="Proteomes" id="UP001187343"/>
    </source>
</evidence>
<dbReference type="InterPro" id="IPR006186">
    <property type="entry name" value="Ser/Thr-sp_prot-phosphatase"/>
</dbReference>
<gene>
    <name evidence="22" type="ORF">Q8A67_013593</name>
</gene>
<keyword evidence="10" id="KW-0479">Metal-binding</keyword>
<comment type="catalytic activity">
    <reaction evidence="19">
        <text>O-phospho-L-threonyl-[protein] + H2O = L-threonyl-[protein] + phosphate</text>
        <dbReference type="Rhea" id="RHEA:47004"/>
        <dbReference type="Rhea" id="RHEA-COMP:11060"/>
        <dbReference type="Rhea" id="RHEA-COMP:11605"/>
        <dbReference type="ChEBI" id="CHEBI:15377"/>
        <dbReference type="ChEBI" id="CHEBI:30013"/>
        <dbReference type="ChEBI" id="CHEBI:43474"/>
        <dbReference type="ChEBI" id="CHEBI:61977"/>
        <dbReference type="EC" id="3.1.3.16"/>
    </reaction>
</comment>
<evidence type="ECO:0000256" key="12">
    <source>
        <dbReference type="ARBA" id="ARBA00022912"/>
    </source>
</evidence>
<evidence type="ECO:0000256" key="5">
    <source>
        <dbReference type="ARBA" id="ARBA00005333"/>
    </source>
</evidence>
<comment type="similarity">
    <text evidence="5">Belongs to the PPP phosphatase family. PP-1 subfamily.</text>
</comment>
<dbReference type="InterPro" id="IPR047129">
    <property type="entry name" value="PPA2-like"/>
</dbReference>
<keyword evidence="7" id="KW-0813">Transport</keyword>
<keyword evidence="14 20" id="KW-1133">Transmembrane helix</keyword>
<dbReference type="GO" id="GO:0000775">
    <property type="term" value="C:chromosome, centromeric region"/>
    <property type="evidence" value="ECO:0007669"/>
    <property type="project" value="UniProtKB-SubCell"/>
</dbReference>
<dbReference type="Pfam" id="PF03820">
    <property type="entry name" value="SFXNs"/>
    <property type="match status" value="1"/>
</dbReference>
<evidence type="ECO:0000256" key="17">
    <source>
        <dbReference type="ARBA" id="ARBA00023211"/>
    </source>
</evidence>
<dbReference type="InterPro" id="IPR004686">
    <property type="entry name" value="Mtc"/>
</dbReference>
<dbReference type="EC" id="3.1.3.16" evidence="19"/>
<keyword evidence="8" id="KW-0158">Chromosome</keyword>
<dbReference type="InterPro" id="IPR004843">
    <property type="entry name" value="Calcineurin-like_PHP"/>
</dbReference>
<dbReference type="PRINTS" id="PR00114">
    <property type="entry name" value="STPHPHTASE"/>
</dbReference>
<protein>
    <recommendedName>
        <fullName evidence="19">Serine/threonine-protein phosphatase</fullName>
        <ecNumber evidence="19">3.1.3.16</ecNumber>
    </recommendedName>
</protein>
<keyword evidence="23" id="KW-1185">Reference proteome</keyword>
<evidence type="ECO:0000256" key="1">
    <source>
        <dbReference type="ARBA" id="ARBA00001936"/>
    </source>
</evidence>
<dbReference type="GO" id="GO:0004722">
    <property type="term" value="F:protein serine/threonine phosphatase activity"/>
    <property type="evidence" value="ECO:0007669"/>
    <property type="project" value="UniProtKB-EC"/>
</dbReference>
<evidence type="ECO:0000256" key="8">
    <source>
        <dbReference type="ARBA" id="ARBA00022454"/>
    </source>
</evidence>
<evidence type="ECO:0000256" key="7">
    <source>
        <dbReference type="ARBA" id="ARBA00022448"/>
    </source>
</evidence>
<comment type="caution">
    <text evidence="22">The sequence shown here is derived from an EMBL/GenBank/DDBJ whole genome shotgun (WGS) entry which is preliminary data.</text>
</comment>
<evidence type="ECO:0000256" key="4">
    <source>
        <dbReference type="ARBA" id="ARBA00004647"/>
    </source>
</evidence>
<dbReference type="NCBIfam" id="TIGR00798">
    <property type="entry name" value="mtc"/>
    <property type="match status" value="1"/>
</dbReference>
<evidence type="ECO:0000256" key="13">
    <source>
        <dbReference type="ARBA" id="ARBA00022970"/>
    </source>
</evidence>
<evidence type="ECO:0000256" key="20">
    <source>
        <dbReference type="SAM" id="Phobius"/>
    </source>
</evidence>
<evidence type="ECO:0000256" key="2">
    <source>
        <dbReference type="ARBA" id="ARBA00004225"/>
    </source>
</evidence>
<keyword evidence="15" id="KW-0496">Mitochondrion</keyword>
<dbReference type="GO" id="GO:0015075">
    <property type="term" value="F:monoatomic ion transmembrane transporter activity"/>
    <property type="evidence" value="ECO:0007669"/>
    <property type="project" value="InterPro"/>
</dbReference>
<keyword evidence="13" id="KW-0029">Amino-acid transport</keyword>
<keyword evidence="16 20" id="KW-0472">Membrane</keyword>
<keyword evidence="17" id="KW-0464">Manganese</keyword>
<evidence type="ECO:0000256" key="15">
    <source>
        <dbReference type="ARBA" id="ARBA00023128"/>
    </source>
</evidence>
<sequence length="631" mass="71098">MDEKVFTKELDQWIEQLNECKQLSENQVKILCEKAKEILSKESNVQEVRCPVTVCGDVHGQFHDLMELFKIGGKSPDTNYLFMGDYVDRGYYSVETVTLLVSLKVRYRERITILRGNHESRQITQVYGFYDECLRKYGNANVWKYFTDLFDYLPLTALVDTQIFCLHGGLSPSIDTLDHIRALDRIQEVPHEGPMCDLLWSDPDDRGGWGISPRGAGYTFGQDISETFNHANCLTLVSRAHQLVMEGYNWCHERNVVTIFSAPNYCYRCGNQAAIMELDDTLKYSFLQFDPAPRRGEPHVTPLHCCTCTMAAELSTSINIKEPRWDQGTFVGRAKHFFTVTDPRNILLSNEQLEKARRIILDYKKGVVTPGLTEDELWRAKYVFDSAFHPDTGEKMLLIGRMSAQVPMNMTITGCMMTFYRTTPAVLFWQWINQSFNAIVNYTNRSGDAPITVNQLGTAYVSATTGAVATALGLNALAKHVSPLIGRFVPFAAVAAANCINIPLMRQRELKHGIPVTDENDNRLGESSKAAQQAITQVVVSRILMASPGMAIPPFLMNSLEKKAFLKRFPWMSAPIQVGLVGFCLVFATPLCCALFPQKSSMAVSRLEPELQEKIRASHPGVEIVYFNKGL</sequence>
<evidence type="ECO:0000256" key="9">
    <source>
        <dbReference type="ARBA" id="ARBA00022692"/>
    </source>
</evidence>
<comment type="cofactor">
    <cofactor evidence="1">
        <name>Mn(2+)</name>
        <dbReference type="ChEBI" id="CHEBI:29035"/>
    </cofactor>
</comment>
<organism evidence="22 23">
    <name type="scientific">Cirrhinus molitorella</name>
    <name type="common">mud carp</name>
    <dbReference type="NCBI Taxonomy" id="172907"/>
    <lineage>
        <taxon>Eukaryota</taxon>
        <taxon>Metazoa</taxon>
        <taxon>Chordata</taxon>
        <taxon>Craniata</taxon>
        <taxon>Vertebrata</taxon>
        <taxon>Euteleostomi</taxon>
        <taxon>Actinopterygii</taxon>
        <taxon>Neopterygii</taxon>
        <taxon>Teleostei</taxon>
        <taxon>Ostariophysi</taxon>
        <taxon>Cypriniformes</taxon>
        <taxon>Cyprinidae</taxon>
        <taxon>Labeoninae</taxon>
        <taxon>Labeonini</taxon>
        <taxon>Cirrhinus</taxon>
    </lineage>
</organism>
<evidence type="ECO:0000313" key="22">
    <source>
        <dbReference type="EMBL" id="KAK2890950.1"/>
    </source>
</evidence>
<comment type="similarity">
    <text evidence="6">Belongs to the sideroflexin family.</text>
</comment>
<dbReference type="PROSITE" id="PS00125">
    <property type="entry name" value="SER_THR_PHOSPHATASE"/>
    <property type="match status" value="1"/>
</dbReference>
<proteinExistence type="inferred from homology"/>
<dbReference type="PANTHER" id="PTHR45619">
    <property type="entry name" value="SERINE/THREONINE-PROTEIN PHOSPHATASE PP2A-RELATED"/>
    <property type="match status" value="1"/>
</dbReference>
<dbReference type="SUPFAM" id="SSF56300">
    <property type="entry name" value="Metallo-dependent phosphatases"/>
    <property type="match status" value="1"/>
</dbReference>
<dbReference type="Gene3D" id="3.60.21.10">
    <property type="match status" value="1"/>
</dbReference>
<dbReference type="InterPro" id="IPR029052">
    <property type="entry name" value="Metallo-depent_PP-like"/>
</dbReference>
<feature type="transmembrane region" description="Helical" evidence="20">
    <location>
        <begin position="576"/>
        <end position="596"/>
    </location>
</feature>
<dbReference type="CDD" id="cd07415">
    <property type="entry name" value="MPP_PP2A_PP4_PP6"/>
    <property type="match status" value="1"/>
</dbReference>
<keyword evidence="18" id="KW-0137">Centromere</keyword>
<dbReference type="GO" id="GO:0000922">
    <property type="term" value="C:spindle pole"/>
    <property type="evidence" value="ECO:0007669"/>
    <property type="project" value="UniProtKB-SubCell"/>
</dbReference>
<keyword evidence="12" id="KW-0904">Protein phosphatase</keyword>
<comment type="subcellular location">
    <subcellularLocation>
        <location evidence="3">Chromosome</location>
        <location evidence="3">Centromere</location>
    </subcellularLocation>
    <subcellularLocation>
        <location evidence="4">Cytoplasm</location>
        <location evidence="4">Cytoskeleton</location>
        <location evidence="4">Spindle pole</location>
    </subcellularLocation>
    <subcellularLocation>
        <location evidence="2">Mitochondrion membrane</location>
        <topology evidence="2">Multi-pass membrane protein</topology>
    </subcellularLocation>
</comment>
<evidence type="ECO:0000256" key="6">
    <source>
        <dbReference type="ARBA" id="ARBA00005974"/>
    </source>
</evidence>
<dbReference type="GO" id="GO:0031966">
    <property type="term" value="C:mitochondrial membrane"/>
    <property type="evidence" value="ECO:0007669"/>
    <property type="project" value="UniProtKB-SubCell"/>
</dbReference>
<evidence type="ECO:0000259" key="21">
    <source>
        <dbReference type="PROSITE" id="PS00125"/>
    </source>
</evidence>
<dbReference type="GO" id="GO:0006865">
    <property type="term" value="P:amino acid transport"/>
    <property type="evidence" value="ECO:0007669"/>
    <property type="project" value="UniProtKB-KW"/>
</dbReference>
<evidence type="ECO:0000256" key="3">
    <source>
        <dbReference type="ARBA" id="ARBA00004584"/>
    </source>
</evidence>
<dbReference type="EMBL" id="JAUYZG010000013">
    <property type="protein sequence ID" value="KAK2890950.1"/>
    <property type="molecule type" value="Genomic_DNA"/>
</dbReference>
<evidence type="ECO:0000256" key="18">
    <source>
        <dbReference type="ARBA" id="ARBA00023328"/>
    </source>
</evidence>
<evidence type="ECO:0000256" key="10">
    <source>
        <dbReference type="ARBA" id="ARBA00022723"/>
    </source>
</evidence>
<keyword evidence="9 20" id="KW-0812">Transmembrane</keyword>
<dbReference type="GO" id="GO:0046872">
    <property type="term" value="F:metal ion binding"/>
    <property type="evidence" value="ECO:0007669"/>
    <property type="project" value="UniProtKB-KW"/>
</dbReference>
<dbReference type="SMART" id="SM00156">
    <property type="entry name" value="PP2Ac"/>
    <property type="match status" value="1"/>
</dbReference>
<dbReference type="Proteomes" id="UP001187343">
    <property type="component" value="Unassembled WGS sequence"/>
</dbReference>
<evidence type="ECO:0000256" key="11">
    <source>
        <dbReference type="ARBA" id="ARBA00022801"/>
    </source>
</evidence>
<dbReference type="AlphaFoldDB" id="A0AA88TKR3"/>
<evidence type="ECO:0000256" key="14">
    <source>
        <dbReference type="ARBA" id="ARBA00022989"/>
    </source>
</evidence>
<feature type="domain" description="Serine/threonine specific protein phosphatases" evidence="21">
    <location>
        <begin position="114"/>
        <end position="119"/>
    </location>
</feature>
<accession>A0AA88TKR3</accession>
<evidence type="ECO:0000256" key="19">
    <source>
        <dbReference type="RuleBase" id="RU004273"/>
    </source>
</evidence>
<evidence type="ECO:0000256" key="16">
    <source>
        <dbReference type="ARBA" id="ARBA00023136"/>
    </source>
</evidence>